<dbReference type="Proteomes" id="UP000027265">
    <property type="component" value="Unassembled WGS sequence"/>
</dbReference>
<dbReference type="InParanoid" id="A0A067PIU5"/>
<gene>
    <name evidence="1" type="ORF">JAAARDRAFT_422698</name>
</gene>
<evidence type="ECO:0000313" key="1">
    <source>
        <dbReference type="EMBL" id="KDQ53765.1"/>
    </source>
</evidence>
<dbReference type="HOGENOM" id="CLU_1704477_0_0_1"/>
<reference evidence="2" key="1">
    <citation type="journal article" date="2014" name="Proc. Natl. Acad. Sci. U.S.A.">
        <title>Extensive sampling of basidiomycete genomes demonstrates inadequacy of the white-rot/brown-rot paradigm for wood decay fungi.</title>
        <authorList>
            <person name="Riley R."/>
            <person name="Salamov A.A."/>
            <person name="Brown D.W."/>
            <person name="Nagy L.G."/>
            <person name="Floudas D."/>
            <person name="Held B.W."/>
            <person name="Levasseur A."/>
            <person name="Lombard V."/>
            <person name="Morin E."/>
            <person name="Otillar R."/>
            <person name="Lindquist E.A."/>
            <person name="Sun H."/>
            <person name="LaButti K.M."/>
            <person name="Schmutz J."/>
            <person name="Jabbour D."/>
            <person name="Luo H."/>
            <person name="Baker S.E."/>
            <person name="Pisabarro A.G."/>
            <person name="Walton J.D."/>
            <person name="Blanchette R.A."/>
            <person name="Henrissat B."/>
            <person name="Martin F."/>
            <person name="Cullen D."/>
            <person name="Hibbett D.S."/>
            <person name="Grigoriev I.V."/>
        </authorList>
    </citation>
    <scope>NUCLEOTIDE SEQUENCE [LARGE SCALE GENOMIC DNA]</scope>
    <source>
        <strain evidence="2">MUCL 33604</strain>
    </source>
</reference>
<dbReference type="EMBL" id="KL197732">
    <property type="protein sequence ID" value="KDQ53765.1"/>
    <property type="molecule type" value="Genomic_DNA"/>
</dbReference>
<sequence>MSPNAPTPTRPPSRPLPVMATPTTRDILQLPSARGAALSRNTSIDAFLRWLRTPGARADGVLESPLGYMMWMRSHSHEYLILQFGCTWLRVQRKTSKLRRPSHSRGSSRRLAFSSTLRDRLGMLRSTTQSHHPRRQLRQYLYLQFLVARRLYLE</sequence>
<keyword evidence="2" id="KW-1185">Reference proteome</keyword>
<dbReference type="AlphaFoldDB" id="A0A067PIU5"/>
<proteinExistence type="predicted"/>
<evidence type="ECO:0000313" key="2">
    <source>
        <dbReference type="Proteomes" id="UP000027265"/>
    </source>
</evidence>
<protein>
    <submittedName>
        <fullName evidence="1">Uncharacterized protein</fullName>
    </submittedName>
</protein>
<accession>A0A067PIU5</accession>
<organism evidence="1 2">
    <name type="scientific">Jaapia argillacea MUCL 33604</name>
    <dbReference type="NCBI Taxonomy" id="933084"/>
    <lineage>
        <taxon>Eukaryota</taxon>
        <taxon>Fungi</taxon>
        <taxon>Dikarya</taxon>
        <taxon>Basidiomycota</taxon>
        <taxon>Agaricomycotina</taxon>
        <taxon>Agaricomycetes</taxon>
        <taxon>Agaricomycetidae</taxon>
        <taxon>Jaapiales</taxon>
        <taxon>Jaapiaceae</taxon>
        <taxon>Jaapia</taxon>
    </lineage>
</organism>
<name>A0A067PIU5_9AGAM</name>